<dbReference type="InterPro" id="IPR000620">
    <property type="entry name" value="EamA_dom"/>
</dbReference>
<feature type="transmembrane region" description="Helical" evidence="5">
    <location>
        <begin position="71"/>
        <end position="90"/>
    </location>
</feature>
<accession>A0ABD5V9Y2</accession>
<comment type="caution">
    <text evidence="7">The sequence shown here is derived from an EMBL/GenBank/DDBJ whole genome shotgun (WGS) entry which is preliminary data.</text>
</comment>
<dbReference type="EMBL" id="JBHSXN010000001">
    <property type="protein sequence ID" value="MFC6951638.1"/>
    <property type="molecule type" value="Genomic_DNA"/>
</dbReference>
<dbReference type="AlphaFoldDB" id="A0ABD5V9Y2"/>
<name>A0ABD5V9Y2_9EURY</name>
<dbReference type="InterPro" id="IPR037185">
    <property type="entry name" value="EmrE-like"/>
</dbReference>
<dbReference type="PANTHER" id="PTHR32322:SF2">
    <property type="entry name" value="EAMA DOMAIN-CONTAINING PROTEIN"/>
    <property type="match status" value="1"/>
</dbReference>
<reference evidence="7 8" key="1">
    <citation type="journal article" date="2019" name="Int. J. Syst. Evol. Microbiol.">
        <title>The Global Catalogue of Microorganisms (GCM) 10K type strain sequencing project: providing services to taxonomists for standard genome sequencing and annotation.</title>
        <authorList>
            <consortium name="The Broad Institute Genomics Platform"/>
            <consortium name="The Broad Institute Genome Sequencing Center for Infectious Disease"/>
            <person name="Wu L."/>
            <person name="Ma J."/>
        </authorList>
    </citation>
    <scope>NUCLEOTIDE SEQUENCE [LARGE SCALE GENOMIC DNA]</scope>
    <source>
        <strain evidence="7 8">GX26</strain>
    </source>
</reference>
<evidence type="ECO:0000256" key="1">
    <source>
        <dbReference type="ARBA" id="ARBA00004141"/>
    </source>
</evidence>
<keyword evidence="8" id="KW-1185">Reference proteome</keyword>
<sequence>MSQKFWRALPDTSLLFVSLAILWGTSFVAIEVGLHHVPALAFAALRYDLAGVVVLAYAVTATDRWRPRTRTEFMSVLVPAVFVFGAYPALLYVGETYVSGAVAAVVVSLSPVLTAGVGSALDLEEPLTTTGLVGVALGILGVAVVVDPSPGALDGSIVGVALVLAGTACFALGSVLARPFDAGLPKPTTQAWAMVGGAIGLHLASLARGESLADATWTTEAIVALGFLALASGAVAFLVYFELLERIGATELTLVSYLEPVVAALVAWAVFGNVVDATTALGFVVIFVGFAVLKRHALTDVLATVRRRVHVRT</sequence>
<feature type="transmembrane region" description="Helical" evidence="5">
    <location>
        <begin position="127"/>
        <end position="145"/>
    </location>
</feature>
<comment type="subcellular location">
    <subcellularLocation>
        <location evidence="1">Membrane</location>
        <topology evidence="1">Multi-pass membrane protein</topology>
    </subcellularLocation>
</comment>
<evidence type="ECO:0000256" key="2">
    <source>
        <dbReference type="ARBA" id="ARBA00022692"/>
    </source>
</evidence>
<keyword evidence="3 5" id="KW-1133">Transmembrane helix</keyword>
<feature type="transmembrane region" description="Helical" evidence="5">
    <location>
        <begin position="157"/>
        <end position="177"/>
    </location>
</feature>
<proteinExistence type="predicted"/>
<dbReference type="Proteomes" id="UP001596395">
    <property type="component" value="Unassembled WGS sequence"/>
</dbReference>
<feature type="transmembrane region" description="Helical" evidence="5">
    <location>
        <begin position="96"/>
        <end position="115"/>
    </location>
</feature>
<evidence type="ECO:0000313" key="7">
    <source>
        <dbReference type="EMBL" id="MFC6951638.1"/>
    </source>
</evidence>
<evidence type="ECO:0000256" key="5">
    <source>
        <dbReference type="SAM" id="Phobius"/>
    </source>
</evidence>
<dbReference type="Pfam" id="PF00892">
    <property type="entry name" value="EamA"/>
    <property type="match status" value="2"/>
</dbReference>
<dbReference type="SUPFAM" id="SSF103481">
    <property type="entry name" value="Multidrug resistance efflux transporter EmrE"/>
    <property type="match status" value="2"/>
</dbReference>
<evidence type="ECO:0000256" key="3">
    <source>
        <dbReference type="ARBA" id="ARBA00022989"/>
    </source>
</evidence>
<keyword evidence="2 5" id="KW-0812">Transmembrane</keyword>
<feature type="domain" description="EamA" evidence="6">
    <location>
        <begin position="159"/>
        <end position="293"/>
    </location>
</feature>
<gene>
    <name evidence="7" type="ORF">ACFQGB_02065</name>
</gene>
<feature type="transmembrane region" description="Helical" evidence="5">
    <location>
        <begin position="252"/>
        <end position="271"/>
    </location>
</feature>
<dbReference type="GO" id="GO:0016020">
    <property type="term" value="C:membrane"/>
    <property type="evidence" value="ECO:0007669"/>
    <property type="project" value="UniProtKB-SubCell"/>
</dbReference>
<evidence type="ECO:0000313" key="8">
    <source>
        <dbReference type="Proteomes" id="UP001596395"/>
    </source>
</evidence>
<evidence type="ECO:0000259" key="6">
    <source>
        <dbReference type="Pfam" id="PF00892"/>
    </source>
</evidence>
<evidence type="ECO:0000256" key="4">
    <source>
        <dbReference type="ARBA" id="ARBA00023136"/>
    </source>
</evidence>
<keyword evidence="4 5" id="KW-0472">Membrane</keyword>
<feature type="transmembrane region" description="Helical" evidence="5">
    <location>
        <begin position="39"/>
        <end position="59"/>
    </location>
</feature>
<feature type="domain" description="EamA" evidence="6">
    <location>
        <begin position="14"/>
        <end position="146"/>
    </location>
</feature>
<feature type="transmembrane region" description="Helical" evidence="5">
    <location>
        <begin position="189"/>
        <end position="209"/>
    </location>
</feature>
<feature type="transmembrane region" description="Helical" evidence="5">
    <location>
        <begin position="277"/>
        <end position="293"/>
    </location>
</feature>
<protein>
    <submittedName>
        <fullName evidence="7">DMT family transporter</fullName>
    </submittedName>
</protein>
<dbReference type="RefSeq" id="WP_379761984.1">
    <property type="nucleotide sequence ID" value="NZ_JAZAQL010000001.1"/>
</dbReference>
<dbReference type="InterPro" id="IPR050638">
    <property type="entry name" value="AA-Vitamin_Transporters"/>
</dbReference>
<dbReference type="PANTHER" id="PTHR32322">
    <property type="entry name" value="INNER MEMBRANE TRANSPORTER"/>
    <property type="match status" value="1"/>
</dbReference>
<organism evidence="7 8">
    <name type="scientific">Halorubellus litoreus</name>
    <dbReference type="NCBI Taxonomy" id="755308"/>
    <lineage>
        <taxon>Archaea</taxon>
        <taxon>Methanobacteriati</taxon>
        <taxon>Methanobacteriota</taxon>
        <taxon>Stenosarchaea group</taxon>
        <taxon>Halobacteria</taxon>
        <taxon>Halobacteriales</taxon>
        <taxon>Halorubellaceae</taxon>
        <taxon>Halorubellus</taxon>
    </lineage>
</organism>
<feature type="transmembrane region" description="Helical" evidence="5">
    <location>
        <begin position="221"/>
        <end position="240"/>
    </location>
</feature>